<dbReference type="EMBL" id="BAABFO010000004">
    <property type="protein sequence ID" value="GAA4327050.1"/>
    <property type="molecule type" value="Genomic_DNA"/>
</dbReference>
<name>A0ABP8GMZ3_9BURK</name>
<keyword evidence="3" id="KW-1185">Reference proteome</keyword>
<feature type="domain" description="DUF5983" evidence="1">
    <location>
        <begin position="155"/>
        <end position="264"/>
    </location>
</feature>
<dbReference type="InterPro" id="IPR046025">
    <property type="entry name" value="DUF5983"/>
</dbReference>
<gene>
    <name evidence="2" type="ORF">GCM10023144_11260</name>
</gene>
<evidence type="ECO:0000259" key="1">
    <source>
        <dbReference type="Pfam" id="PF19419"/>
    </source>
</evidence>
<evidence type="ECO:0000313" key="2">
    <source>
        <dbReference type="EMBL" id="GAA4327050.1"/>
    </source>
</evidence>
<organism evidence="2 3">
    <name type="scientific">Pigmentiphaga soli</name>
    <dbReference type="NCBI Taxonomy" id="1007095"/>
    <lineage>
        <taxon>Bacteria</taxon>
        <taxon>Pseudomonadati</taxon>
        <taxon>Pseudomonadota</taxon>
        <taxon>Betaproteobacteria</taxon>
        <taxon>Burkholderiales</taxon>
        <taxon>Alcaligenaceae</taxon>
        <taxon>Pigmentiphaga</taxon>
    </lineage>
</organism>
<accession>A0ABP8GMZ3</accession>
<protein>
    <recommendedName>
        <fullName evidence="1">DUF5983 domain-containing protein</fullName>
    </recommendedName>
</protein>
<reference evidence="3" key="1">
    <citation type="journal article" date="2019" name="Int. J. Syst. Evol. Microbiol.">
        <title>The Global Catalogue of Microorganisms (GCM) 10K type strain sequencing project: providing services to taxonomists for standard genome sequencing and annotation.</title>
        <authorList>
            <consortium name="The Broad Institute Genomics Platform"/>
            <consortium name="The Broad Institute Genome Sequencing Center for Infectious Disease"/>
            <person name="Wu L."/>
            <person name="Ma J."/>
        </authorList>
    </citation>
    <scope>NUCLEOTIDE SEQUENCE [LARGE SCALE GENOMIC DNA]</scope>
    <source>
        <strain evidence="3">JCM 17666</strain>
    </source>
</reference>
<comment type="caution">
    <text evidence="2">The sequence shown here is derived from an EMBL/GenBank/DDBJ whole genome shotgun (WGS) entry which is preliminary data.</text>
</comment>
<sequence length="266" mass="29643">MTGCHFIHPLGFNPRQGIASAILCWSNPMSRSNNPFVRGYDGLSVHRLLAISYDDDCPLSYLPLHVSQSHLPDSQVERHACVFCDDFALITEGQNVPPELGAQCPSHGIARNLVYAVMAEEAGQPLHVGDTYSEEAAREVVRRLRFETGFYSRAWEISSAHITEEAGRFLAELADIATPTRFLFIAFRIPYSPAIGVKLISTPWTDDNLQQVEGITAARLRQEHRRKGMPECLVDVLHLATLADVRILVFDADAPILEGLTLYENE</sequence>
<proteinExistence type="predicted"/>
<dbReference type="Proteomes" id="UP001501671">
    <property type="component" value="Unassembled WGS sequence"/>
</dbReference>
<dbReference type="Pfam" id="PF19419">
    <property type="entry name" value="DUF5983"/>
    <property type="match status" value="1"/>
</dbReference>
<evidence type="ECO:0000313" key="3">
    <source>
        <dbReference type="Proteomes" id="UP001501671"/>
    </source>
</evidence>